<evidence type="ECO:0008006" key="3">
    <source>
        <dbReference type="Google" id="ProtNLM"/>
    </source>
</evidence>
<organism evidence="1 2">
    <name type="scientific">Jhaorihella thermophila</name>
    <dbReference type="NCBI Taxonomy" id="488547"/>
    <lineage>
        <taxon>Bacteria</taxon>
        <taxon>Pseudomonadati</taxon>
        <taxon>Pseudomonadota</taxon>
        <taxon>Alphaproteobacteria</taxon>
        <taxon>Rhodobacterales</taxon>
        <taxon>Paracoccaceae</taxon>
        <taxon>Jhaorihella</taxon>
    </lineage>
</organism>
<dbReference type="RefSeq" id="WP_146064221.1">
    <property type="nucleotide sequence ID" value="NZ_FNVD01000014.1"/>
</dbReference>
<protein>
    <recommendedName>
        <fullName evidence="3">Lipoprotein</fullName>
    </recommendedName>
</protein>
<dbReference type="EMBL" id="FNVD01000014">
    <property type="protein sequence ID" value="SEG18386.1"/>
    <property type="molecule type" value="Genomic_DNA"/>
</dbReference>
<accession>A0A1H5Y4D4</accession>
<name>A0A1H5Y4D4_9RHOB</name>
<reference evidence="1 2" key="1">
    <citation type="submission" date="2016-10" db="EMBL/GenBank/DDBJ databases">
        <authorList>
            <person name="de Groot N.N."/>
        </authorList>
    </citation>
    <scope>NUCLEOTIDE SEQUENCE [LARGE SCALE GENOMIC DNA]</scope>
    <source>
        <strain evidence="1 2">DSM 23413</strain>
    </source>
</reference>
<keyword evidence="2" id="KW-1185">Reference proteome</keyword>
<dbReference type="PROSITE" id="PS51257">
    <property type="entry name" value="PROKAR_LIPOPROTEIN"/>
    <property type="match status" value="1"/>
</dbReference>
<evidence type="ECO:0000313" key="1">
    <source>
        <dbReference type="EMBL" id="SEG18386.1"/>
    </source>
</evidence>
<sequence>MRTLLIITGLAVLAGCSSPRGVGFDDYSTYTQSNPRPADPEAIHEEILIERGIRKPSDATD</sequence>
<evidence type="ECO:0000313" key="2">
    <source>
        <dbReference type="Proteomes" id="UP000236742"/>
    </source>
</evidence>
<dbReference type="AlphaFoldDB" id="A0A1H5Y4D4"/>
<gene>
    <name evidence="1" type="ORF">SAMN05421751_11440</name>
</gene>
<proteinExistence type="predicted"/>
<dbReference type="Proteomes" id="UP000236742">
    <property type="component" value="Unassembled WGS sequence"/>
</dbReference>